<evidence type="ECO:0000313" key="2">
    <source>
        <dbReference type="Proteomes" id="UP001456344"/>
    </source>
</evidence>
<accession>A0ACD5BDA7</accession>
<proteinExistence type="predicted"/>
<evidence type="ECO:0000313" key="1">
    <source>
        <dbReference type="EMBL" id="WYW17336.1"/>
    </source>
</evidence>
<reference evidence="1" key="1">
    <citation type="submission" date="2023-10" db="EMBL/GenBank/DDBJ databases">
        <title>Whole genome sequencing of actinobacterial strain Amycolatopsis sp. (BCA-696) identifies the underlying plant growth-promoting genes.</title>
        <authorList>
            <person name="Gandham P."/>
            <person name="Vadla N."/>
            <person name="Saji A."/>
            <person name="Srinivas V."/>
            <person name="Ruperao P."/>
            <person name="Selvanayagam S."/>
            <person name="Saxena R.K."/>
            <person name="Rathore A."/>
            <person name="Gopalakrishnan S."/>
            <person name="Thakur V."/>
        </authorList>
    </citation>
    <scope>NUCLEOTIDE SEQUENCE</scope>
    <source>
        <strain evidence="1">BCA-696</strain>
    </source>
</reference>
<gene>
    <name evidence="1" type="ORF">LCL61_17445</name>
</gene>
<dbReference type="EMBL" id="CP150484">
    <property type="protein sequence ID" value="WYW17336.1"/>
    <property type="molecule type" value="Genomic_DNA"/>
</dbReference>
<sequence>MSAEPATNIRDFPGRPAPTGTVVPASEDGASPWPDRPAPLSNLHALSRFPSEALPGWLADFTDAVAETMQTPVDLPGALALATLSTAAGGRVMVKVRDGWAEQTTLFTVVIMEPSARKSPVFTLMTEPIRTLERTLREEARHSIETARMQQQMAESARDKAQKKAATITGEELTDQQAQEEAIADAVDAALQADAIAIPHPPQLIADDVTPQKVATILAQQDGRLAVLSDEGTIFEIVAGRYSGNVNAEVFLKGYSGTELRVDRGDRSEYVARPALTLGLTIQPTVIEDLPPKLRGNGFLARILFARPIPLSGRRKIRPDPIPQEVAEAYTAKMLAMATALHGFEEPVTLEFSPAADDLMADIEAEIEPRLDPQGGEWADIADWAGKLAGQTARIAALLHLAEYPRTAWNNPQISDTTVANAWRITQYYATHAQATLEYIGQDDTIRIARRILDRISRRDWELGDRFTIRQAFQKIRTKQMKTDEFKRALELLADLGHVAAETQPERTSKGGRPPSPHYWRHPIYRTT</sequence>
<protein>
    <submittedName>
        <fullName evidence="1">YfjI family protein</fullName>
    </submittedName>
</protein>
<dbReference type="Proteomes" id="UP001456344">
    <property type="component" value="Chromosome"/>
</dbReference>
<name>A0ACD5BDA7_9PSEU</name>
<organism evidence="1 2">
    <name type="scientific">Amycolatopsis coloradensis</name>
    <dbReference type="NCBI Taxonomy" id="76021"/>
    <lineage>
        <taxon>Bacteria</taxon>
        <taxon>Bacillati</taxon>
        <taxon>Actinomycetota</taxon>
        <taxon>Actinomycetes</taxon>
        <taxon>Pseudonocardiales</taxon>
        <taxon>Pseudonocardiaceae</taxon>
        <taxon>Amycolatopsis</taxon>
    </lineage>
</organism>
<keyword evidence="2" id="KW-1185">Reference proteome</keyword>